<keyword evidence="2 5" id="KW-0812">Transmembrane</keyword>
<gene>
    <name evidence="7" type="ORF">GOQ27_11920</name>
</gene>
<evidence type="ECO:0000256" key="1">
    <source>
        <dbReference type="ARBA" id="ARBA00004141"/>
    </source>
</evidence>
<sequence>MDRLGRIHYNAPVTLTFTFSALGVLLLKEVYGDIFVRYLFTNFRTSLSDPMQYVRLFSYILGHANWQHFSSNFLIILLLGPMIEEKYGSNELIKMILITALITGVINTLLFDTGLIGASGIVFMMILLSSFANVRAGHIPLTLIIVGAIFIGKELVDAVTVKDSISQMAHIVGGISGAVLGNATINKGRKNVKNHKV</sequence>
<dbReference type="EMBL" id="WSFT01000042">
    <property type="protein sequence ID" value="MBS4539173.1"/>
    <property type="molecule type" value="Genomic_DNA"/>
</dbReference>
<keyword evidence="8" id="KW-1185">Reference proteome</keyword>
<comment type="caution">
    <text evidence="7">The sequence shown here is derived from an EMBL/GenBank/DDBJ whole genome shotgun (WGS) entry which is preliminary data.</text>
</comment>
<proteinExistence type="predicted"/>
<accession>A0A942UV60</accession>
<organism evidence="7 8">
    <name type="scientific">Anaeromonas frigoriresistens</name>
    <dbReference type="NCBI Taxonomy" id="2683708"/>
    <lineage>
        <taxon>Bacteria</taxon>
        <taxon>Bacillati</taxon>
        <taxon>Bacillota</taxon>
        <taxon>Tissierellia</taxon>
        <taxon>Tissierellales</taxon>
        <taxon>Thermohalobacteraceae</taxon>
        <taxon>Anaeromonas</taxon>
    </lineage>
</organism>
<keyword evidence="7" id="KW-0378">Hydrolase</keyword>
<dbReference type="RefSeq" id="WP_203367098.1">
    <property type="nucleotide sequence ID" value="NZ_WSFT01000042.1"/>
</dbReference>
<comment type="subcellular location">
    <subcellularLocation>
        <location evidence="1">Membrane</location>
        <topology evidence="1">Multi-pass membrane protein</topology>
    </subcellularLocation>
</comment>
<feature type="transmembrane region" description="Helical" evidence="5">
    <location>
        <begin position="141"/>
        <end position="161"/>
    </location>
</feature>
<dbReference type="InterPro" id="IPR022764">
    <property type="entry name" value="Peptidase_S54_rhomboid_dom"/>
</dbReference>
<feature type="transmembrane region" description="Helical" evidence="5">
    <location>
        <begin position="167"/>
        <end position="185"/>
    </location>
</feature>
<evidence type="ECO:0000256" key="2">
    <source>
        <dbReference type="ARBA" id="ARBA00022692"/>
    </source>
</evidence>
<evidence type="ECO:0000313" key="8">
    <source>
        <dbReference type="Proteomes" id="UP000724672"/>
    </source>
</evidence>
<dbReference type="GO" id="GO:0004252">
    <property type="term" value="F:serine-type endopeptidase activity"/>
    <property type="evidence" value="ECO:0007669"/>
    <property type="project" value="InterPro"/>
</dbReference>
<dbReference type="InterPro" id="IPR035952">
    <property type="entry name" value="Rhomboid-like_sf"/>
</dbReference>
<dbReference type="SUPFAM" id="SSF144091">
    <property type="entry name" value="Rhomboid-like"/>
    <property type="match status" value="1"/>
</dbReference>
<dbReference type="EC" id="3.4.21.105" evidence="7"/>
<dbReference type="Proteomes" id="UP000724672">
    <property type="component" value="Unassembled WGS sequence"/>
</dbReference>
<evidence type="ECO:0000313" key="7">
    <source>
        <dbReference type="EMBL" id="MBS4539173.1"/>
    </source>
</evidence>
<dbReference type="GO" id="GO:0016020">
    <property type="term" value="C:membrane"/>
    <property type="evidence" value="ECO:0007669"/>
    <property type="project" value="UniProtKB-SubCell"/>
</dbReference>
<reference evidence="7" key="1">
    <citation type="submission" date="2019-12" db="EMBL/GenBank/DDBJ databases">
        <title>Clostridiaceae gen. nov. sp. nov., isolated from sediment in Xinjiang, China.</title>
        <authorList>
            <person name="Zhang R."/>
        </authorList>
    </citation>
    <scope>NUCLEOTIDE SEQUENCE</scope>
    <source>
        <strain evidence="7">D2Q-11</strain>
    </source>
</reference>
<evidence type="ECO:0000256" key="4">
    <source>
        <dbReference type="ARBA" id="ARBA00023136"/>
    </source>
</evidence>
<dbReference type="PANTHER" id="PTHR43066">
    <property type="entry name" value="RHOMBOID-RELATED PROTEIN"/>
    <property type="match status" value="1"/>
</dbReference>
<feature type="domain" description="Peptidase S54 rhomboid" evidence="6">
    <location>
        <begin position="52"/>
        <end position="183"/>
    </location>
</feature>
<evidence type="ECO:0000259" key="6">
    <source>
        <dbReference type="Pfam" id="PF01694"/>
    </source>
</evidence>
<name>A0A942UV60_9FIRM</name>
<keyword evidence="4 5" id="KW-0472">Membrane</keyword>
<keyword evidence="3 5" id="KW-1133">Transmembrane helix</keyword>
<dbReference type="PANTHER" id="PTHR43066:SF5">
    <property type="entry name" value="RHOMBOID-LIKE PROTEIN 11, CHLOROPLASTIC-RELATED"/>
    <property type="match status" value="1"/>
</dbReference>
<dbReference type="Pfam" id="PF01694">
    <property type="entry name" value="Rhomboid"/>
    <property type="match status" value="1"/>
</dbReference>
<keyword evidence="7" id="KW-0645">Protease</keyword>
<dbReference type="GO" id="GO:0006508">
    <property type="term" value="P:proteolysis"/>
    <property type="evidence" value="ECO:0007669"/>
    <property type="project" value="UniProtKB-KW"/>
</dbReference>
<evidence type="ECO:0000256" key="3">
    <source>
        <dbReference type="ARBA" id="ARBA00022989"/>
    </source>
</evidence>
<dbReference type="AlphaFoldDB" id="A0A942UV60"/>
<protein>
    <submittedName>
        <fullName evidence="7">Rhomboid family intramembrane serine protease</fullName>
        <ecNumber evidence="7">3.4.21.105</ecNumber>
    </submittedName>
</protein>
<feature type="transmembrane region" description="Helical" evidence="5">
    <location>
        <begin position="92"/>
        <end position="110"/>
    </location>
</feature>
<dbReference type="Gene3D" id="1.20.1540.10">
    <property type="entry name" value="Rhomboid-like"/>
    <property type="match status" value="1"/>
</dbReference>
<evidence type="ECO:0000256" key="5">
    <source>
        <dbReference type="SAM" id="Phobius"/>
    </source>
</evidence>